<reference evidence="3 4" key="1">
    <citation type="journal article" date="2019" name="Sci. Rep.">
        <title>Orb-weaving spider Araneus ventricosus genome elucidates the spidroin gene catalogue.</title>
        <authorList>
            <person name="Kono N."/>
            <person name="Nakamura H."/>
            <person name="Ohtoshi R."/>
            <person name="Moran D.A.P."/>
            <person name="Shinohara A."/>
            <person name="Yoshida Y."/>
            <person name="Fujiwara M."/>
            <person name="Mori M."/>
            <person name="Tomita M."/>
            <person name="Arakawa K."/>
        </authorList>
    </citation>
    <scope>NUCLEOTIDE SEQUENCE [LARGE SCALE GENOMIC DNA]</scope>
</reference>
<dbReference type="PANTHER" id="PTHR10492">
    <property type="match status" value="1"/>
</dbReference>
<keyword evidence="1" id="KW-0067">ATP-binding</keyword>
<dbReference type="OrthoDB" id="1731748at2759"/>
<dbReference type="Pfam" id="PF05970">
    <property type="entry name" value="PIF1"/>
    <property type="match status" value="1"/>
</dbReference>
<keyword evidence="1" id="KW-0234">DNA repair</keyword>
<dbReference type="GO" id="GO:0006310">
    <property type="term" value="P:DNA recombination"/>
    <property type="evidence" value="ECO:0007669"/>
    <property type="project" value="UniProtKB-KW"/>
</dbReference>
<evidence type="ECO:0000256" key="1">
    <source>
        <dbReference type="RuleBase" id="RU363044"/>
    </source>
</evidence>
<dbReference type="EMBL" id="BGPR01000129">
    <property type="protein sequence ID" value="GBL97408.1"/>
    <property type="molecule type" value="Genomic_DNA"/>
</dbReference>
<name>A0A4Y2BZB3_ARAVE</name>
<keyword evidence="4" id="KW-1185">Reference proteome</keyword>
<dbReference type="PANTHER" id="PTHR10492:SF57">
    <property type="entry name" value="ATP-DEPENDENT DNA HELICASE"/>
    <property type="match status" value="1"/>
</dbReference>
<dbReference type="SUPFAM" id="SSF52540">
    <property type="entry name" value="P-loop containing nucleoside triphosphate hydrolases"/>
    <property type="match status" value="1"/>
</dbReference>
<dbReference type="GO" id="GO:0000723">
    <property type="term" value="P:telomere maintenance"/>
    <property type="evidence" value="ECO:0007669"/>
    <property type="project" value="InterPro"/>
</dbReference>
<proteinExistence type="inferred from homology"/>
<gene>
    <name evidence="3" type="ORF">AVEN_170516_1</name>
</gene>
<accession>A0A4Y2BZB3</accession>
<keyword evidence="1" id="KW-0378">Hydrolase</keyword>
<keyword evidence="1" id="KW-0347">Helicase</keyword>
<keyword evidence="1" id="KW-0227">DNA damage</keyword>
<feature type="domain" description="DNA helicase Pif1-like DEAD-box helicase" evidence="2">
    <location>
        <begin position="7"/>
        <end position="101"/>
    </location>
</feature>
<dbReference type="GO" id="GO:0005524">
    <property type="term" value="F:ATP binding"/>
    <property type="evidence" value="ECO:0007669"/>
    <property type="project" value="UniProtKB-KW"/>
</dbReference>
<dbReference type="InterPro" id="IPR027417">
    <property type="entry name" value="P-loop_NTPase"/>
</dbReference>
<organism evidence="3 4">
    <name type="scientific">Araneus ventricosus</name>
    <name type="common">Orbweaver spider</name>
    <name type="synonym">Epeira ventricosa</name>
    <dbReference type="NCBI Taxonomy" id="182803"/>
    <lineage>
        <taxon>Eukaryota</taxon>
        <taxon>Metazoa</taxon>
        <taxon>Ecdysozoa</taxon>
        <taxon>Arthropoda</taxon>
        <taxon>Chelicerata</taxon>
        <taxon>Arachnida</taxon>
        <taxon>Araneae</taxon>
        <taxon>Araneomorphae</taxon>
        <taxon>Entelegynae</taxon>
        <taxon>Araneoidea</taxon>
        <taxon>Araneidae</taxon>
        <taxon>Araneus</taxon>
    </lineage>
</organism>
<dbReference type="InterPro" id="IPR010285">
    <property type="entry name" value="DNA_helicase_pif1-like_DEAD"/>
</dbReference>
<dbReference type="EC" id="5.6.2.3" evidence="1"/>
<evidence type="ECO:0000313" key="3">
    <source>
        <dbReference type="EMBL" id="GBL97408.1"/>
    </source>
</evidence>
<sequence length="135" mass="15520">MRPASADAQQLSKLIIIDEITMLTKDGLLCIDILLKEIMNNAKPFRGKVIVIGGDFRQTLTVQRGTRVEVIESCIKSSPLWPVFTRLSLTENMRSCRENQHNEWLLNVENESLPQIETLFHDYVEIPHRMIEGDN</sequence>
<dbReference type="GO" id="GO:0016887">
    <property type="term" value="F:ATP hydrolysis activity"/>
    <property type="evidence" value="ECO:0007669"/>
    <property type="project" value="RHEA"/>
</dbReference>
<dbReference type="Proteomes" id="UP000499080">
    <property type="component" value="Unassembled WGS sequence"/>
</dbReference>
<dbReference type="GO" id="GO:0006281">
    <property type="term" value="P:DNA repair"/>
    <property type="evidence" value="ECO:0007669"/>
    <property type="project" value="UniProtKB-KW"/>
</dbReference>
<protein>
    <recommendedName>
        <fullName evidence="1">ATP-dependent DNA helicase</fullName>
        <ecNumber evidence="1">5.6.2.3</ecNumber>
    </recommendedName>
</protein>
<dbReference type="GO" id="GO:0043139">
    <property type="term" value="F:5'-3' DNA helicase activity"/>
    <property type="evidence" value="ECO:0007669"/>
    <property type="project" value="UniProtKB-EC"/>
</dbReference>
<comment type="cofactor">
    <cofactor evidence="1">
        <name>Mg(2+)</name>
        <dbReference type="ChEBI" id="CHEBI:18420"/>
    </cofactor>
</comment>
<keyword evidence="1" id="KW-0233">DNA recombination</keyword>
<keyword evidence="1" id="KW-0547">Nucleotide-binding</keyword>
<comment type="caution">
    <text evidence="3">The sequence shown here is derived from an EMBL/GenBank/DDBJ whole genome shotgun (WGS) entry which is preliminary data.</text>
</comment>
<dbReference type="Gene3D" id="3.40.50.300">
    <property type="entry name" value="P-loop containing nucleotide triphosphate hydrolases"/>
    <property type="match status" value="1"/>
</dbReference>
<dbReference type="AlphaFoldDB" id="A0A4Y2BZB3"/>
<comment type="catalytic activity">
    <reaction evidence="1">
        <text>ATP + H2O = ADP + phosphate + H(+)</text>
        <dbReference type="Rhea" id="RHEA:13065"/>
        <dbReference type="ChEBI" id="CHEBI:15377"/>
        <dbReference type="ChEBI" id="CHEBI:15378"/>
        <dbReference type="ChEBI" id="CHEBI:30616"/>
        <dbReference type="ChEBI" id="CHEBI:43474"/>
        <dbReference type="ChEBI" id="CHEBI:456216"/>
        <dbReference type="EC" id="5.6.2.3"/>
    </reaction>
</comment>
<comment type="similarity">
    <text evidence="1">Belongs to the helicase family.</text>
</comment>
<evidence type="ECO:0000313" key="4">
    <source>
        <dbReference type="Proteomes" id="UP000499080"/>
    </source>
</evidence>
<evidence type="ECO:0000259" key="2">
    <source>
        <dbReference type="Pfam" id="PF05970"/>
    </source>
</evidence>